<protein>
    <submittedName>
        <fullName evidence="2">Uncharacterized protein</fullName>
    </submittedName>
</protein>
<keyword evidence="1" id="KW-0472">Membrane</keyword>
<evidence type="ECO:0000313" key="2">
    <source>
        <dbReference type="EMBL" id="SDX16413.1"/>
    </source>
</evidence>
<proteinExistence type="predicted"/>
<organism evidence="2 3">
    <name type="scientific">Capnocytophaga granulosa</name>
    <dbReference type="NCBI Taxonomy" id="45242"/>
    <lineage>
        <taxon>Bacteria</taxon>
        <taxon>Pseudomonadati</taxon>
        <taxon>Bacteroidota</taxon>
        <taxon>Flavobacteriia</taxon>
        <taxon>Flavobacteriales</taxon>
        <taxon>Flavobacteriaceae</taxon>
        <taxon>Capnocytophaga</taxon>
    </lineage>
</organism>
<dbReference type="AlphaFoldDB" id="A0A1H2ZFZ5"/>
<evidence type="ECO:0000313" key="3">
    <source>
        <dbReference type="Proteomes" id="UP000182771"/>
    </source>
</evidence>
<keyword evidence="3" id="KW-1185">Reference proteome</keyword>
<dbReference type="EMBL" id="FNND01000010">
    <property type="protein sequence ID" value="SDX16413.1"/>
    <property type="molecule type" value="Genomic_DNA"/>
</dbReference>
<accession>A0A1H2ZFZ5</accession>
<evidence type="ECO:0000256" key="1">
    <source>
        <dbReference type="SAM" id="Phobius"/>
    </source>
</evidence>
<feature type="transmembrane region" description="Helical" evidence="1">
    <location>
        <begin position="38"/>
        <end position="57"/>
    </location>
</feature>
<dbReference type="Proteomes" id="UP000182771">
    <property type="component" value="Unassembled WGS sequence"/>
</dbReference>
<sequence>MGSAMFPGEGEGPSQTFIVIYWIITVICAIIWIPEYGWFWGIIRAIFWYVIFIYHLIMKIF</sequence>
<keyword evidence="1" id="KW-1133">Transmembrane helix</keyword>
<reference evidence="2 3" key="1">
    <citation type="submission" date="2016-10" db="EMBL/GenBank/DDBJ databases">
        <authorList>
            <person name="Varghese N."/>
            <person name="Submissions S."/>
        </authorList>
    </citation>
    <scope>NUCLEOTIDE SEQUENCE [LARGE SCALE GENOMIC DNA]</scope>
    <source>
        <strain evidence="2 3">DSM 11449</strain>
    </source>
</reference>
<keyword evidence="1" id="KW-0812">Transmembrane</keyword>
<feature type="transmembrane region" description="Helical" evidence="1">
    <location>
        <begin position="12"/>
        <end position="32"/>
    </location>
</feature>
<gene>
    <name evidence="2" type="ORF">SAMN05444420_11032</name>
</gene>
<comment type="caution">
    <text evidence="2">The sequence shown here is derived from an EMBL/GenBank/DDBJ whole genome shotgun (WGS) entry which is preliminary data.</text>
</comment>
<name>A0A1H2ZFZ5_9FLAO</name>